<feature type="transmembrane region" description="Helical" evidence="2">
    <location>
        <begin position="39"/>
        <end position="63"/>
    </location>
</feature>
<feature type="transmembrane region" description="Helical" evidence="2">
    <location>
        <begin position="7"/>
        <end position="33"/>
    </location>
</feature>
<feature type="region of interest" description="Disordered" evidence="1">
    <location>
        <begin position="225"/>
        <end position="308"/>
    </location>
</feature>
<evidence type="ECO:0000313" key="3">
    <source>
        <dbReference type="EMBL" id="KAG6373893.1"/>
    </source>
</evidence>
<keyword evidence="2" id="KW-0812">Transmembrane</keyword>
<evidence type="ECO:0000256" key="1">
    <source>
        <dbReference type="SAM" id="MobiDB-lite"/>
    </source>
</evidence>
<proteinExistence type="predicted"/>
<comment type="caution">
    <text evidence="3">The sequence shown here is derived from an EMBL/GenBank/DDBJ whole genome shotgun (WGS) entry which is preliminary data.</text>
</comment>
<sequence length="308" mass="33628">MAIIPLFRVIIFILITILSLVVLGLCAHIEWLISGYVDIYSSFVPLGLGVSCLSIVSLPLFLALGNMRRVCTSTIIFEIIWFFILWMLWAGTAGDTVAGKAYYYPGGCSVLNNYYVDPAVTQICSEITAIEVFAFVNFLCAFIYYDVIFLYAIINAIRGRGVWTVSVKEAATGVLNPGVAMVQPQFHAPPAMQYQSYSAYPSNVPPTQPYGESLKASLPSRTMRIQQPMSPQSPPPQQYNAYSQQSPQAPVPPVQSQPYNYAPAPGSQQQVNYATYTPSPTANNGLSPPATELRLAPHQRSPGPASVA</sequence>
<accession>A0A8I3A8E3</accession>
<gene>
    <name evidence="3" type="ORF">JVT61DRAFT_6046</name>
</gene>
<keyword evidence="2" id="KW-0472">Membrane</keyword>
<evidence type="ECO:0000313" key="4">
    <source>
        <dbReference type="Proteomes" id="UP000683000"/>
    </source>
</evidence>
<keyword evidence="2" id="KW-1133">Transmembrane helix</keyword>
<feature type="compositionally biased region" description="Low complexity" evidence="1">
    <location>
        <begin position="238"/>
        <end position="248"/>
    </location>
</feature>
<reference evidence="3" key="1">
    <citation type="submission" date="2021-03" db="EMBL/GenBank/DDBJ databases">
        <title>Evolutionary innovations through gain and loss of genes in the ectomycorrhizal Boletales.</title>
        <authorList>
            <person name="Wu G."/>
            <person name="Miyauchi S."/>
            <person name="Morin E."/>
            <person name="Yang Z.-L."/>
            <person name="Xu J."/>
            <person name="Martin F.M."/>
        </authorList>
    </citation>
    <scope>NUCLEOTIDE SEQUENCE</scope>
    <source>
        <strain evidence="3">BR01</strain>
    </source>
</reference>
<protein>
    <recommendedName>
        <fullName evidence="5">MARVEL domain-containing protein</fullName>
    </recommendedName>
</protein>
<evidence type="ECO:0008006" key="5">
    <source>
        <dbReference type="Google" id="ProtNLM"/>
    </source>
</evidence>
<dbReference type="EMBL" id="JAGFBS010000020">
    <property type="protein sequence ID" value="KAG6373893.1"/>
    <property type="molecule type" value="Genomic_DNA"/>
</dbReference>
<dbReference type="OrthoDB" id="3364107at2759"/>
<feature type="compositionally biased region" description="Polar residues" evidence="1">
    <location>
        <begin position="266"/>
        <end position="286"/>
    </location>
</feature>
<feature type="transmembrane region" description="Helical" evidence="2">
    <location>
        <begin position="70"/>
        <end position="89"/>
    </location>
</feature>
<organism evidence="3 4">
    <name type="scientific">Boletus reticuloceps</name>
    <dbReference type="NCBI Taxonomy" id="495285"/>
    <lineage>
        <taxon>Eukaryota</taxon>
        <taxon>Fungi</taxon>
        <taxon>Dikarya</taxon>
        <taxon>Basidiomycota</taxon>
        <taxon>Agaricomycotina</taxon>
        <taxon>Agaricomycetes</taxon>
        <taxon>Agaricomycetidae</taxon>
        <taxon>Boletales</taxon>
        <taxon>Boletineae</taxon>
        <taxon>Boletaceae</taxon>
        <taxon>Boletoideae</taxon>
        <taxon>Boletus</taxon>
    </lineage>
</organism>
<keyword evidence="4" id="KW-1185">Reference proteome</keyword>
<dbReference type="AlphaFoldDB" id="A0A8I3A8E3"/>
<feature type="transmembrane region" description="Helical" evidence="2">
    <location>
        <begin position="132"/>
        <end position="154"/>
    </location>
</feature>
<name>A0A8I3A8E3_9AGAM</name>
<evidence type="ECO:0000256" key="2">
    <source>
        <dbReference type="SAM" id="Phobius"/>
    </source>
</evidence>
<dbReference type="Proteomes" id="UP000683000">
    <property type="component" value="Unassembled WGS sequence"/>
</dbReference>